<sequence>MSFKYLVDTSIWIEVLKKDGDSKVQEWMKMALLEEKVVITPVIKAEILSGAINEKQFAQLKEELDSLVVLDKESTVWDKTAFLNFTLHRKGINIPLTDVLIATWTLIYDCILVHQDKHYEMIKDVEKSLKTLCFGYNASPVI</sequence>
<evidence type="ECO:0000313" key="9">
    <source>
        <dbReference type="EMBL" id="AYO31010.1"/>
    </source>
</evidence>
<dbReference type="Proteomes" id="UP000280960">
    <property type="component" value="Chromosome"/>
</dbReference>
<dbReference type="KEGG" id="bacg:D2962_10695"/>
<evidence type="ECO:0000256" key="3">
    <source>
        <dbReference type="ARBA" id="ARBA00022722"/>
    </source>
</evidence>
<dbReference type="RefSeq" id="WP_122014964.1">
    <property type="nucleotide sequence ID" value="NZ_CP033169.1"/>
</dbReference>
<name>A0A3G2R6C2_9FIRM</name>
<dbReference type="InterPro" id="IPR029060">
    <property type="entry name" value="PIN-like_dom_sf"/>
</dbReference>
<keyword evidence="2" id="KW-1277">Toxin-antitoxin system</keyword>
<dbReference type="InterPro" id="IPR050556">
    <property type="entry name" value="Type_II_TA_system_RNase"/>
</dbReference>
<evidence type="ECO:0000256" key="2">
    <source>
        <dbReference type="ARBA" id="ARBA00022649"/>
    </source>
</evidence>
<keyword evidence="6" id="KW-0460">Magnesium</keyword>
<comment type="similarity">
    <text evidence="7">Belongs to the PINc/VapC protein family.</text>
</comment>
<dbReference type="AlphaFoldDB" id="A0A3G2R6C2"/>
<keyword evidence="4" id="KW-0479">Metal-binding</keyword>
<evidence type="ECO:0000256" key="6">
    <source>
        <dbReference type="ARBA" id="ARBA00022842"/>
    </source>
</evidence>
<evidence type="ECO:0000259" key="8">
    <source>
        <dbReference type="Pfam" id="PF01850"/>
    </source>
</evidence>
<dbReference type="GO" id="GO:0016787">
    <property type="term" value="F:hydrolase activity"/>
    <property type="evidence" value="ECO:0007669"/>
    <property type="project" value="UniProtKB-KW"/>
</dbReference>
<evidence type="ECO:0000313" key="10">
    <source>
        <dbReference type="Proteomes" id="UP000280960"/>
    </source>
</evidence>
<dbReference type="Gene3D" id="3.40.50.1010">
    <property type="entry name" value="5'-nuclease"/>
    <property type="match status" value="1"/>
</dbReference>
<keyword evidence="5" id="KW-0378">Hydrolase</keyword>
<dbReference type="GO" id="GO:0046872">
    <property type="term" value="F:metal ion binding"/>
    <property type="evidence" value="ECO:0007669"/>
    <property type="project" value="UniProtKB-KW"/>
</dbReference>
<evidence type="ECO:0000256" key="7">
    <source>
        <dbReference type="ARBA" id="ARBA00038093"/>
    </source>
</evidence>
<evidence type="ECO:0000256" key="1">
    <source>
        <dbReference type="ARBA" id="ARBA00001946"/>
    </source>
</evidence>
<keyword evidence="10" id="KW-1185">Reference proteome</keyword>
<proteinExistence type="inferred from homology"/>
<dbReference type="EMBL" id="CP033169">
    <property type="protein sequence ID" value="AYO31010.1"/>
    <property type="molecule type" value="Genomic_DNA"/>
</dbReference>
<protein>
    <submittedName>
        <fullName evidence="9">PIN domain-containing protein</fullName>
    </submittedName>
</protein>
<evidence type="ECO:0000256" key="4">
    <source>
        <dbReference type="ARBA" id="ARBA00022723"/>
    </source>
</evidence>
<dbReference type="GO" id="GO:0004518">
    <property type="term" value="F:nuclease activity"/>
    <property type="evidence" value="ECO:0007669"/>
    <property type="project" value="UniProtKB-KW"/>
</dbReference>
<keyword evidence="3" id="KW-0540">Nuclease</keyword>
<accession>A0A3G2R6C2</accession>
<dbReference type="CDD" id="cd18758">
    <property type="entry name" value="PIN_MtVapC3-like"/>
    <property type="match status" value="1"/>
</dbReference>
<dbReference type="PANTHER" id="PTHR33653">
    <property type="entry name" value="RIBONUCLEASE VAPC2"/>
    <property type="match status" value="1"/>
</dbReference>
<dbReference type="PANTHER" id="PTHR33653:SF1">
    <property type="entry name" value="RIBONUCLEASE VAPC2"/>
    <property type="match status" value="1"/>
</dbReference>
<evidence type="ECO:0000256" key="5">
    <source>
        <dbReference type="ARBA" id="ARBA00022801"/>
    </source>
</evidence>
<dbReference type="SUPFAM" id="SSF88723">
    <property type="entry name" value="PIN domain-like"/>
    <property type="match status" value="1"/>
</dbReference>
<dbReference type="Pfam" id="PF01850">
    <property type="entry name" value="PIN"/>
    <property type="match status" value="1"/>
</dbReference>
<reference evidence="9 10" key="1">
    <citation type="submission" date="2018-10" db="EMBL/GenBank/DDBJ databases">
        <authorList>
            <person name="Zhang X."/>
        </authorList>
    </citation>
    <scope>NUCLEOTIDE SEQUENCE [LARGE SCALE GENOMIC DNA]</scope>
    <source>
        <strain evidence="9 10">SK-G1</strain>
    </source>
</reference>
<organism evidence="9 10">
    <name type="scientific">Biomaibacter acetigenes</name>
    <dbReference type="NCBI Taxonomy" id="2316383"/>
    <lineage>
        <taxon>Bacteria</taxon>
        <taxon>Bacillati</taxon>
        <taxon>Bacillota</taxon>
        <taxon>Clostridia</taxon>
        <taxon>Thermosediminibacterales</taxon>
        <taxon>Tepidanaerobacteraceae</taxon>
        <taxon>Biomaibacter</taxon>
    </lineage>
</organism>
<feature type="domain" description="PIN" evidence="8">
    <location>
        <begin position="5"/>
        <end position="120"/>
    </location>
</feature>
<comment type="cofactor">
    <cofactor evidence="1">
        <name>Mg(2+)</name>
        <dbReference type="ChEBI" id="CHEBI:18420"/>
    </cofactor>
</comment>
<gene>
    <name evidence="9" type="ORF">D2962_10695</name>
</gene>
<dbReference type="InterPro" id="IPR002716">
    <property type="entry name" value="PIN_dom"/>
</dbReference>